<dbReference type="EMBL" id="QJKJ01006950">
    <property type="protein sequence ID" value="RDX84787.1"/>
    <property type="molecule type" value="Genomic_DNA"/>
</dbReference>
<organism evidence="1 2">
    <name type="scientific">Mucuna pruriens</name>
    <name type="common">Velvet bean</name>
    <name type="synonym">Dolichos pruriens</name>
    <dbReference type="NCBI Taxonomy" id="157652"/>
    <lineage>
        <taxon>Eukaryota</taxon>
        <taxon>Viridiplantae</taxon>
        <taxon>Streptophyta</taxon>
        <taxon>Embryophyta</taxon>
        <taxon>Tracheophyta</taxon>
        <taxon>Spermatophyta</taxon>
        <taxon>Magnoliopsida</taxon>
        <taxon>eudicotyledons</taxon>
        <taxon>Gunneridae</taxon>
        <taxon>Pentapetalae</taxon>
        <taxon>rosids</taxon>
        <taxon>fabids</taxon>
        <taxon>Fabales</taxon>
        <taxon>Fabaceae</taxon>
        <taxon>Papilionoideae</taxon>
        <taxon>50 kb inversion clade</taxon>
        <taxon>NPAAA clade</taxon>
        <taxon>indigoferoid/millettioid clade</taxon>
        <taxon>Phaseoleae</taxon>
        <taxon>Mucuna</taxon>
    </lineage>
</organism>
<evidence type="ECO:0000313" key="1">
    <source>
        <dbReference type="EMBL" id="RDX84787.1"/>
    </source>
</evidence>
<dbReference type="PANTHER" id="PTHR48475">
    <property type="entry name" value="RIBONUCLEASE H"/>
    <property type="match status" value="1"/>
</dbReference>
<keyword evidence="2" id="KW-1185">Reference proteome</keyword>
<sequence>MKCQANADNIHVAPSALHNLTSPWLFSMWGLDMIGQIEPKASNGHKIKHHNSTPYHPKMNGAVKVANKNIKKIIPDFSMDFHGATPYSLVYGTKVVLPIEVEIPSLRVLVEAELDDAEWVQSRLDQLKLIEEKRLMAIYDGQLYQRRIKNAFDKKVRPRVFKEGDLVLKKILPNSKNTRGKWAPN</sequence>
<dbReference type="SUPFAM" id="SSF53098">
    <property type="entry name" value="Ribonuclease H-like"/>
    <property type="match status" value="1"/>
</dbReference>
<dbReference type="AlphaFoldDB" id="A0A371G2K9"/>
<dbReference type="GO" id="GO:0003676">
    <property type="term" value="F:nucleic acid binding"/>
    <property type="evidence" value="ECO:0007669"/>
    <property type="project" value="InterPro"/>
</dbReference>
<dbReference type="Gene3D" id="3.30.420.10">
    <property type="entry name" value="Ribonuclease H-like superfamily/Ribonuclease H"/>
    <property type="match status" value="1"/>
</dbReference>
<dbReference type="InterPro" id="IPR036397">
    <property type="entry name" value="RNaseH_sf"/>
</dbReference>
<dbReference type="Proteomes" id="UP000257109">
    <property type="component" value="Unassembled WGS sequence"/>
</dbReference>
<protein>
    <submittedName>
        <fullName evidence="1">Uncharacterized protein</fullName>
    </submittedName>
</protein>
<name>A0A371G2K9_MUCPR</name>
<proteinExistence type="predicted"/>
<comment type="caution">
    <text evidence="1">The sequence shown here is derived from an EMBL/GenBank/DDBJ whole genome shotgun (WGS) entry which is preliminary data.</text>
</comment>
<dbReference type="PANTHER" id="PTHR48475:SF1">
    <property type="entry name" value="RNASE H TYPE-1 DOMAIN-CONTAINING PROTEIN"/>
    <property type="match status" value="1"/>
</dbReference>
<accession>A0A371G2K9</accession>
<dbReference type="InterPro" id="IPR012337">
    <property type="entry name" value="RNaseH-like_sf"/>
</dbReference>
<evidence type="ECO:0000313" key="2">
    <source>
        <dbReference type="Proteomes" id="UP000257109"/>
    </source>
</evidence>
<gene>
    <name evidence="1" type="ORF">CR513_34094</name>
</gene>
<dbReference type="OrthoDB" id="1739513at2759"/>
<feature type="non-terminal residue" evidence="1">
    <location>
        <position position="1"/>
    </location>
</feature>
<reference evidence="1" key="1">
    <citation type="submission" date="2018-05" db="EMBL/GenBank/DDBJ databases">
        <title>Draft genome of Mucuna pruriens seed.</title>
        <authorList>
            <person name="Nnadi N.E."/>
            <person name="Vos R."/>
            <person name="Hasami M.H."/>
            <person name="Devisetty U.K."/>
            <person name="Aguiy J.C."/>
        </authorList>
    </citation>
    <scope>NUCLEOTIDE SEQUENCE [LARGE SCALE GENOMIC DNA]</scope>
    <source>
        <strain evidence="1">JCA_2017</strain>
    </source>
</reference>